<accession>A0A6A1VJR9</accession>
<comment type="caution">
    <text evidence="2">The sequence shown here is derived from an EMBL/GenBank/DDBJ whole genome shotgun (WGS) entry which is preliminary data.</text>
</comment>
<feature type="domain" description="N-acetyltransferase" evidence="1">
    <location>
        <begin position="109"/>
        <end position="282"/>
    </location>
</feature>
<evidence type="ECO:0000259" key="1">
    <source>
        <dbReference type="PROSITE" id="PS51186"/>
    </source>
</evidence>
<dbReference type="SUPFAM" id="SSF55729">
    <property type="entry name" value="Acyl-CoA N-acyltransferases (Nat)"/>
    <property type="match status" value="1"/>
</dbReference>
<dbReference type="PROSITE" id="PS51186">
    <property type="entry name" value="GNAT"/>
    <property type="match status" value="1"/>
</dbReference>
<evidence type="ECO:0000313" key="2">
    <source>
        <dbReference type="EMBL" id="KAB1213172.1"/>
    </source>
</evidence>
<sequence>MAVLVANHHNIPRRVPCVEPLYGNKSPRQGRTYLMDCKRNWRNACNPSSEKHRQQRQSIKIKRGSVVHNSTSSAEEVDSRINAEGQFLCLVNDYGWRVRRLIAKADEMREVAKVQAEAFHVPVALFNDLFFGFFKAEVLSGLVYKLRNSAPNRYACLVAEPVTKGSDAHKPPLVGVVDVTVLRDKIVVDKLPVGTEEYLYVSGIAVLKSFRRQKIATVLLKACDVLSLLWGFEYLALRAYEDDLGARKLYASAGYQVVSGDPLWMTSWIGRKRRILMIKKVKSSSII</sequence>
<keyword evidence="3" id="KW-1185">Reference proteome</keyword>
<dbReference type="EMBL" id="RXIC02000023">
    <property type="protein sequence ID" value="KAB1213172.1"/>
    <property type="molecule type" value="Genomic_DNA"/>
</dbReference>
<reference evidence="2 3" key="1">
    <citation type="journal article" date="2019" name="Plant Biotechnol. J.">
        <title>The red bayberry genome and genetic basis of sex determination.</title>
        <authorList>
            <person name="Jia H.M."/>
            <person name="Jia H.J."/>
            <person name="Cai Q.L."/>
            <person name="Wang Y."/>
            <person name="Zhao H.B."/>
            <person name="Yang W.F."/>
            <person name="Wang G.Y."/>
            <person name="Li Y.H."/>
            <person name="Zhan D.L."/>
            <person name="Shen Y.T."/>
            <person name="Niu Q.F."/>
            <person name="Chang L."/>
            <person name="Qiu J."/>
            <person name="Zhao L."/>
            <person name="Xie H.B."/>
            <person name="Fu W.Y."/>
            <person name="Jin J."/>
            <person name="Li X.W."/>
            <person name="Jiao Y."/>
            <person name="Zhou C.C."/>
            <person name="Tu T."/>
            <person name="Chai C.Y."/>
            <person name="Gao J.L."/>
            <person name="Fan L.J."/>
            <person name="van de Weg E."/>
            <person name="Wang J.Y."/>
            <person name="Gao Z.S."/>
        </authorList>
    </citation>
    <scope>NUCLEOTIDE SEQUENCE [LARGE SCALE GENOMIC DNA]</scope>
    <source>
        <tissue evidence="2">Leaves</tissue>
    </source>
</reference>
<dbReference type="PANTHER" id="PTHR42919">
    <property type="entry name" value="N-ALPHA-ACETYLTRANSFERASE"/>
    <property type="match status" value="1"/>
</dbReference>
<dbReference type="Pfam" id="PF00583">
    <property type="entry name" value="Acetyltransf_1"/>
    <property type="match status" value="1"/>
</dbReference>
<dbReference type="GO" id="GO:0031415">
    <property type="term" value="C:NatA complex"/>
    <property type="evidence" value="ECO:0007669"/>
    <property type="project" value="TreeGrafter"/>
</dbReference>
<protein>
    <recommendedName>
        <fullName evidence="1">N-acetyltransferase domain-containing protein</fullName>
    </recommendedName>
</protein>
<dbReference type="Proteomes" id="UP000516437">
    <property type="component" value="Chromosome 5"/>
</dbReference>
<dbReference type="GO" id="GO:0007064">
    <property type="term" value="P:mitotic sister chromatid cohesion"/>
    <property type="evidence" value="ECO:0007669"/>
    <property type="project" value="TreeGrafter"/>
</dbReference>
<dbReference type="InterPro" id="IPR051556">
    <property type="entry name" value="N-term/lysine_N-AcTrnsfr"/>
</dbReference>
<evidence type="ECO:0000313" key="3">
    <source>
        <dbReference type="Proteomes" id="UP000516437"/>
    </source>
</evidence>
<dbReference type="InterPro" id="IPR016181">
    <property type="entry name" value="Acyl_CoA_acyltransferase"/>
</dbReference>
<name>A0A6A1VJR9_9ROSI</name>
<proteinExistence type="predicted"/>
<dbReference type="OrthoDB" id="1912023at2759"/>
<dbReference type="GO" id="GO:0008080">
    <property type="term" value="F:N-acetyltransferase activity"/>
    <property type="evidence" value="ECO:0007669"/>
    <property type="project" value="TreeGrafter"/>
</dbReference>
<dbReference type="AlphaFoldDB" id="A0A6A1VJR9"/>
<organism evidence="2 3">
    <name type="scientific">Morella rubra</name>
    <name type="common">Chinese bayberry</name>
    <dbReference type="NCBI Taxonomy" id="262757"/>
    <lineage>
        <taxon>Eukaryota</taxon>
        <taxon>Viridiplantae</taxon>
        <taxon>Streptophyta</taxon>
        <taxon>Embryophyta</taxon>
        <taxon>Tracheophyta</taxon>
        <taxon>Spermatophyta</taxon>
        <taxon>Magnoliopsida</taxon>
        <taxon>eudicotyledons</taxon>
        <taxon>Gunneridae</taxon>
        <taxon>Pentapetalae</taxon>
        <taxon>rosids</taxon>
        <taxon>fabids</taxon>
        <taxon>Fagales</taxon>
        <taxon>Myricaceae</taxon>
        <taxon>Morella</taxon>
    </lineage>
</organism>
<gene>
    <name evidence="2" type="ORF">CJ030_MR5G021750</name>
</gene>
<dbReference type="Gene3D" id="3.40.630.30">
    <property type="match status" value="1"/>
</dbReference>
<dbReference type="InterPro" id="IPR000182">
    <property type="entry name" value="GNAT_dom"/>
</dbReference>
<dbReference type="PANTHER" id="PTHR42919:SF20">
    <property type="entry name" value="GCN5-RELATED N-ACETYLTRANSFERASE 10, CHLOROPLASTIC"/>
    <property type="match status" value="1"/>
</dbReference>